<sequence length="40" mass="4814">NDLNKKIRKFKSDECNGFLISNLHRYGKEAIFFFDFCKIL</sequence>
<feature type="non-terminal residue" evidence="1">
    <location>
        <position position="1"/>
    </location>
</feature>
<dbReference type="AlphaFoldDB" id="X1JCK3"/>
<gene>
    <name evidence="1" type="ORF">S03H2_72647</name>
</gene>
<proteinExistence type="predicted"/>
<evidence type="ECO:0000313" key="1">
    <source>
        <dbReference type="EMBL" id="GAH91717.1"/>
    </source>
</evidence>
<organism evidence="1">
    <name type="scientific">marine sediment metagenome</name>
    <dbReference type="NCBI Taxonomy" id="412755"/>
    <lineage>
        <taxon>unclassified sequences</taxon>
        <taxon>metagenomes</taxon>
        <taxon>ecological metagenomes</taxon>
    </lineage>
</organism>
<comment type="caution">
    <text evidence="1">The sequence shown here is derived from an EMBL/GenBank/DDBJ whole genome shotgun (WGS) entry which is preliminary data.</text>
</comment>
<protein>
    <submittedName>
        <fullName evidence="1">Uncharacterized protein</fullName>
    </submittedName>
</protein>
<dbReference type="EMBL" id="BARU01049252">
    <property type="protein sequence ID" value="GAH91717.1"/>
    <property type="molecule type" value="Genomic_DNA"/>
</dbReference>
<reference evidence="1" key="1">
    <citation type="journal article" date="2014" name="Front. Microbiol.">
        <title>High frequency of phylogenetically diverse reductive dehalogenase-homologous genes in deep subseafloor sedimentary metagenomes.</title>
        <authorList>
            <person name="Kawai M."/>
            <person name="Futagami T."/>
            <person name="Toyoda A."/>
            <person name="Takaki Y."/>
            <person name="Nishi S."/>
            <person name="Hori S."/>
            <person name="Arai W."/>
            <person name="Tsubouchi T."/>
            <person name="Morono Y."/>
            <person name="Uchiyama I."/>
            <person name="Ito T."/>
            <person name="Fujiyama A."/>
            <person name="Inagaki F."/>
            <person name="Takami H."/>
        </authorList>
    </citation>
    <scope>NUCLEOTIDE SEQUENCE</scope>
    <source>
        <strain evidence="1">Expedition CK06-06</strain>
    </source>
</reference>
<name>X1JCK3_9ZZZZ</name>
<accession>X1JCK3</accession>